<dbReference type="Pfam" id="PF24626">
    <property type="entry name" value="SH3_Tf2-1"/>
    <property type="match status" value="1"/>
</dbReference>
<sequence>MSCETVSRCIYEAKEYNKQRYEKTHKELDLREGDQVLVSTLNFNNLKGSNKMRDKFIGPFTIIRFIGKNSVELRLTEEFSRKHPLFPVRLVKPFHQTGEDKFLSRNKGHTPQDIV</sequence>
<dbReference type="Proteomes" id="UP000765509">
    <property type="component" value="Unassembled WGS sequence"/>
</dbReference>
<dbReference type="EMBL" id="AVOT02007850">
    <property type="protein sequence ID" value="MBW0484780.1"/>
    <property type="molecule type" value="Genomic_DNA"/>
</dbReference>
<proteinExistence type="predicted"/>
<accession>A0A9Q3H065</accession>
<dbReference type="AlphaFoldDB" id="A0A9Q3H065"/>
<keyword evidence="3" id="KW-1185">Reference proteome</keyword>
<feature type="domain" description="Tf2-1-like SH3-like" evidence="1">
    <location>
        <begin position="33"/>
        <end position="95"/>
    </location>
</feature>
<dbReference type="OrthoDB" id="4360000at2759"/>
<name>A0A9Q3H065_9BASI</name>
<evidence type="ECO:0000313" key="3">
    <source>
        <dbReference type="Proteomes" id="UP000765509"/>
    </source>
</evidence>
<organism evidence="2 3">
    <name type="scientific">Austropuccinia psidii MF-1</name>
    <dbReference type="NCBI Taxonomy" id="1389203"/>
    <lineage>
        <taxon>Eukaryota</taxon>
        <taxon>Fungi</taxon>
        <taxon>Dikarya</taxon>
        <taxon>Basidiomycota</taxon>
        <taxon>Pucciniomycotina</taxon>
        <taxon>Pucciniomycetes</taxon>
        <taxon>Pucciniales</taxon>
        <taxon>Sphaerophragmiaceae</taxon>
        <taxon>Austropuccinia</taxon>
    </lineage>
</organism>
<reference evidence="2" key="1">
    <citation type="submission" date="2021-03" db="EMBL/GenBank/DDBJ databases">
        <title>Draft genome sequence of rust myrtle Austropuccinia psidii MF-1, a brazilian biotype.</title>
        <authorList>
            <person name="Quecine M.C."/>
            <person name="Pachon D.M.R."/>
            <person name="Bonatelli M.L."/>
            <person name="Correr F.H."/>
            <person name="Franceschini L.M."/>
            <person name="Leite T.F."/>
            <person name="Margarido G.R.A."/>
            <person name="Almeida C.A."/>
            <person name="Ferrarezi J.A."/>
            <person name="Labate C.A."/>
        </authorList>
    </citation>
    <scope>NUCLEOTIDE SEQUENCE</scope>
    <source>
        <strain evidence="2">MF-1</strain>
    </source>
</reference>
<gene>
    <name evidence="2" type="ORF">O181_024495</name>
</gene>
<dbReference type="InterPro" id="IPR056924">
    <property type="entry name" value="SH3_Tf2-1"/>
</dbReference>
<evidence type="ECO:0000259" key="1">
    <source>
        <dbReference type="Pfam" id="PF24626"/>
    </source>
</evidence>
<comment type="caution">
    <text evidence="2">The sequence shown here is derived from an EMBL/GenBank/DDBJ whole genome shotgun (WGS) entry which is preliminary data.</text>
</comment>
<protein>
    <recommendedName>
        <fullName evidence="1">Tf2-1-like SH3-like domain-containing protein</fullName>
    </recommendedName>
</protein>
<evidence type="ECO:0000313" key="2">
    <source>
        <dbReference type="EMBL" id="MBW0484780.1"/>
    </source>
</evidence>